<feature type="compositionally biased region" description="Basic and acidic residues" evidence="1">
    <location>
        <begin position="21"/>
        <end position="37"/>
    </location>
</feature>
<name>A0A6A6IMK0_9PLEO</name>
<feature type="compositionally biased region" description="Polar residues" evidence="1">
    <location>
        <begin position="125"/>
        <end position="135"/>
    </location>
</feature>
<protein>
    <submittedName>
        <fullName evidence="2">Uncharacterized protein</fullName>
    </submittedName>
</protein>
<dbReference type="EMBL" id="ML987193">
    <property type="protein sequence ID" value="KAF2251457.1"/>
    <property type="molecule type" value="Genomic_DNA"/>
</dbReference>
<evidence type="ECO:0000256" key="1">
    <source>
        <dbReference type="SAM" id="MobiDB-lite"/>
    </source>
</evidence>
<sequence>MGCRTVANKEFDDPQVAKWSKVREEKREHIRAQDREPSPSLDELIGDRERLGLCCDWAPNQVAPSRSSSDILLEVISPINLANGAWVIQYASITPDRSYLVAKLGSTTGGSREKSMQSHRIAASDATSHQSSHST</sequence>
<dbReference type="AlphaFoldDB" id="A0A6A6IMK0"/>
<organism evidence="2 3">
    <name type="scientific">Trematosphaeria pertusa</name>
    <dbReference type="NCBI Taxonomy" id="390896"/>
    <lineage>
        <taxon>Eukaryota</taxon>
        <taxon>Fungi</taxon>
        <taxon>Dikarya</taxon>
        <taxon>Ascomycota</taxon>
        <taxon>Pezizomycotina</taxon>
        <taxon>Dothideomycetes</taxon>
        <taxon>Pleosporomycetidae</taxon>
        <taxon>Pleosporales</taxon>
        <taxon>Massarineae</taxon>
        <taxon>Trematosphaeriaceae</taxon>
        <taxon>Trematosphaeria</taxon>
    </lineage>
</organism>
<feature type="region of interest" description="Disordered" evidence="1">
    <location>
        <begin position="20"/>
        <end position="43"/>
    </location>
</feature>
<evidence type="ECO:0000313" key="2">
    <source>
        <dbReference type="EMBL" id="KAF2251457.1"/>
    </source>
</evidence>
<accession>A0A6A6IMK0</accession>
<proteinExistence type="predicted"/>
<gene>
    <name evidence="2" type="ORF">BU26DRAFT_563393</name>
</gene>
<evidence type="ECO:0000313" key="3">
    <source>
        <dbReference type="Proteomes" id="UP000800094"/>
    </source>
</evidence>
<reference evidence="2" key="1">
    <citation type="journal article" date="2020" name="Stud. Mycol.">
        <title>101 Dothideomycetes genomes: a test case for predicting lifestyles and emergence of pathogens.</title>
        <authorList>
            <person name="Haridas S."/>
            <person name="Albert R."/>
            <person name="Binder M."/>
            <person name="Bloem J."/>
            <person name="Labutti K."/>
            <person name="Salamov A."/>
            <person name="Andreopoulos B."/>
            <person name="Baker S."/>
            <person name="Barry K."/>
            <person name="Bills G."/>
            <person name="Bluhm B."/>
            <person name="Cannon C."/>
            <person name="Castanera R."/>
            <person name="Culley D."/>
            <person name="Daum C."/>
            <person name="Ezra D."/>
            <person name="Gonzalez J."/>
            <person name="Henrissat B."/>
            <person name="Kuo A."/>
            <person name="Liang C."/>
            <person name="Lipzen A."/>
            <person name="Lutzoni F."/>
            <person name="Magnuson J."/>
            <person name="Mondo S."/>
            <person name="Nolan M."/>
            <person name="Ohm R."/>
            <person name="Pangilinan J."/>
            <person name="Park H.-J."/>
            <person name="Ramirez L."/>
            <person name="Alfaro M."/>
            <person name="Sun H."/>
            <person name="Tritt A."/>
            <person name="Yoshinaga Y."/>
            <person name="Zwiers L.-H."/>
            <person name="Turgeon B."/>
            <person name="Goodwin S."/>
            <person name="Spatafora J."/>
            <person name="Crous P."/>
            <person name="Grigoriev I."/>
        </authorList>
    </citation>
    <scope>NUCLEOTIDE SEQUENCE</scope>
    <source>
        <strain evidence="2">CBS 122368</strain>
    </source>
</reference>
<dbReference type="Proteomes" id="UP000800094">
    <property type="component" value="Unassembled WGS sequence"/>
</dbReference>
<dbReference type="RefSeq" id="XP_033686461.1">
    <property type="nucleotide sequence ID" value="XM_033833164.1"/>
</dbReference>
<feature type="region of interest" description="Disordered" evidence="1">
    <location>
        <begin position="106"/>
        <end position="135"/>
    </location>
</feature>
<keyword evidence="3" id="KW-1185">Reference proteome</keyword>
<dbReference type="GeneID" id="54586494"/>